<proteinExistence type="predicted"/>
<dbReference type="AlphaFoldDB" id="A0A6J4IZ37"/>
<sequence>MPDVLLIGNNLSVLVAAAELGAAGRQVVLVTDGRPAGGHFRGLRLEGIDIDIGMVLLEQGGDPLSSGAVPELAGYRPRVRYDWTRFGPLVDDWLRAQVDMVRTPTPEVVMDGRRWPDHLIADRLDVLASGELTAPQPLPRTDPRHAAAKVDSSAYDTMTYAEAAELNHGVDVQRRLITPFAEKLLGSAHSALLARYHRSAWLPLYWPETVTAAVQGRPPGLTEHPFWTTASGFVGDLVHSLERRVAGFDRVTVDGTEVDSVTPVDGRWEVRTKGGGRWVAAAPVVGLGPARVQSLLGLPTSEREPGASVVAVCCLVRGAAIIHPAGCLSVVDPAYTTYRLTDQDALAGLDPQWHRVVVEAGPAAAARMAAGEDVEAALVAELARLLGVDGSVDGDVRALKTLTARNAVAVPTVGSLAADAEAHDALQDAWPSAVLTGNLLGFGATSMNDQVVQGLAAAQQLR</sequence>
<evidence type="ECO:0000313" key="1">
    <source>
        <dbReference type="EMBL" id="CAA9265792.1"/>
    </source>
</evidence>
<organism evidence="1">
    <name type="scientific">uncultured Blastococcus sp</name>
    <dbReference type="NCBI Taxonomy" id="217144"/>
    <lineage>
        <taxon>Bacteria</taxon>
        <taxon>Bacillati</taxon>
        <taxon>Actinomycetota</taxon>
        <taxon>Actinomycetes</taxon>
        <taxon>Geodermatophilales</taxon>
        <taxon>Geodermatophilaceae</taxon>
        <taxon>Blastococcus</taxon>
        <taxon>environmental samples</taxon>
    </lineage>
</organism>
<gene>
    <name evidence="1" type="ORF">AVDCRST_MAG57-3141</name>
</gene>
<dbReference type="InterPro" id="IPR036188">
    <property type="entry name" value="FAD/NAD-bd_sf"/>
</dbReference>
<protein>
    <submittedName>
        <fullName evidence="1">Uncharacterized protein</fullName>
    </submittedName>
</protein>
<accession>A0A6J4IZ37</accession>
<dbReference type="SUPFAM" id="SSF51905">
    <property type="entry name" value="FAD/NAD(P)-binding domain"/>
    <property type="match status" value="1"/>
</dbReference>
<name>A0A6J4IZ37_9ACTN</name>
<reference evidence="1" key="1">
    <citation type="submission" date="2020-02" db="EMBL/GenBank/DDBJ databases">
        <authorList>
            <person name="Meier V. D."/>
        </authorList>
    </citation>
    <scope>NUCLEOTIDE SEQUENCE</scope>
    <source>
        <strain evidence="1">AVDCRST_MAG57</strain>
    </source>
</reference>
<dbReference type="EMBL" id="CADCTI010000239">
    <property type="protein sequence ID" value="CAA9265792.1"/>
    <property type="molecule type" value="Genomic_DNA"/>
</dbReference>